<accession>A0A923S435</accession>
<evidence type="ECO:0000313" key="8">
    <source>
        <dbReference type="Proteomes" id="UP000596827"/>
    </source>
</evidence>
<dbReference type="InterPro" id="IPR016193">
    <property type="entry name" value="Cytidine_deaminase-like"/>
</dbReference>
<feature type="region of interest" description="Disordered" evidence="5">
    <location>
        <begin position="128"/>
        <end position="147"/>
    </location>
</feature>
<dbReference type="GO" id="GO:0008270">
    <property type="term" value="F:zinc ion binding"/>
    <property type="evidence" value="ECO:0007669"/>
    <property type="project" value="InterPro"/>
</dbReference>
<organism evidence="7 8">
    <name type="scientific">Ramlibacter albus</name>
    <dbReference type="NCBI Taxonomy" id="2079448"/>
    <lineage>
        <taxon>Bacteria</taxon>
        <taxon>Pseudomonadati</taxon>
        <taxon>Pseudomonadota</taxon>
        <taxon>Betaproteobacteria</taxon>
        <taxon>Burkholderiales</taxon>
        <taxon>Comamonadaceae</taxon>
        <taxon>Ramlibacter</taxon>
    </lineage>
</organism>
<dbReference type="Pfam" id="PF00383">
    <property type="entry name" value="dCMP_cyt_deam_1"/>
    <property type="match status" value="1"/>
</dbReference>
<dbReference type="NCBIfam" id="NF041025">
    <property type="entry name" value="antiphage_deaminase"/>
    <property type="match status" value="1"/>
</dbReference>
<evidence type="ECO:0000256" key="2">
    <source>
        <dbReference type="ARBA" id="ARBA00022723"/>
    </source>
</evidence>
<dbReference type="AlphaFoldDB" id="A0A923S435"/>
<keyword evidence="8" id="KW-1185">Reference proteome</keyword>
<comment type="similarity">
    <text evidence="1">Belongs to the cytidine and deoxycytidylate deaminase family.</text>
</comment>
<evidence type="ECO:0000256" key="5">
    <source>
        <dbReference type="SAM" id="MobiDB-lite"/>
    </source>
</evidence>
<evidence type="ECO:0000259" key="6">
    <source>
        <dbReference type="PROSITE" id="PS51747"/>
    </source>
</evidence>
<dbReference type="InterPro" id="IPR002125">
    <property type="entry name" value="CMP_dCMP_dom"/>
</dbReference>
<dbReference type="Gene3D" id="3.40.140.10">
    <property type="entry name" value="Cytidine Deaminase, domain 2"/>
    <property type="match status" value="1"/>
</dbReference>
<dbReference type="PROSITE" id="PS51747">
    <property type="entry name" value="CYT_DCMP_DEAMINASES_2"/>
    <property type="match status" value="1"/>
</dbReference>
<comment type="caution">
    <text evidence="7">The sequence shown here is derived from an EMBL/GenBank/DDBJ whole genome shotgun (WGS) entry which is preliminary data.</text>
</comment>
<evidence type="ECO:0000256" key="1">
    <source>
        <dbReference type="ARBA" id="ARBA00006576"/>
    </source>
</evidence>
<dbReference type="Proteomes" id="UP000596827">
    <property type="component" value="Unassembled WGS sequence"/>
</dbReference>
<evidence type="ECO:0000313" key="7">
    <source>
        <dbReference type="EMBL" id="MBC5763702.1"/>
    </source>
</evidence>
<dbReference type="GO" id="GO:0004132">
    <property type="term" value="F:dCMP deaminase activity"/>
    <property type="evidence" value="ECO:0007669"/>
    <property type="project" value="TreeGrafter"/>
</dbReference>
<dbReference type="InterPro" id="IPR015517">
    <property type="entry name" value="dCMP_deaminase-rel"/>
</dbReference>
<gene>
    <name evidence="7" type="ORF">H8R02_04525</name>
</gene>
<dbReference type="EMBL" id="JACORU010000001">
    <property type="protein sequence ID" value="MBC5763702.1"/>
    <property type="molecule type" value="Genomic_DNA"/>
</dbReference>
<proteinExistence type="inferred from homology"/>
<dbReference type="PROSITE" id="PS00903">
    <property type="entry name" value="CYT_DCMP_DEAMINASES_1"/>
    <property type="match status" value="1"/>
</dbReference>
<reference evidence="7" key="1">
    <citation type="submission" date="2020-08" db="EMBL/GenBank/DDBJ databases">
        <title>Ramlibacter sp. GTP1 16S ribosomal RNA gene genome sequencing and assembly.</title>
        <authorList>
            <person name="Kang M."/>
        </authorList>
    </citation>
    <scope>NUCLEOTIDE SEQUENCE</scope>
    <source>
        <strain evidence="7">GTP1</strain>
    </source>
</reference>
<keyword evidence="2" id="KW-0479">Metal-binding</keyword>
<keyword evidence="3" id="KW-0378">Hydrolase</keyword>
<dbReference type="PANTHER" id="PTHR11086">
    <property type="entry name" value="DEOXYCYTIDYLATE DEAMINASE-RELATED"/>
    <property type="match status" value="1"/>
</dbReference>
<keyword evidence="4" id="KW-0862">Zinc</keyword>
<dbReference type="Gene3D" id="3.40.50.300">
    <property type="entry name" value="P-loop containing nucleotide triphosphate hydrolases"/>
    <property type="match status" value="1"/>
</dbReference>
<feature type="domain" description="CMP/dCMP-type deaminase" evidence="6">
    <location>
        <begin position="264"/>
        <end position="450"/>
    </location>
</feature>
<dbReference type="SUPFAM" id="SSF53927">
    <property type="entry name" value="Cytidine deaminase-like"/>
    <property type="match status" value="1"/>
</dbReference>
<dbReference type="InterPro" id="IPR027417">
    <property type="entry name" value="P-loop_NTPase"/>
</dbReference>
<dbReference type="GO" id="GO:0005737">
    <property type="term" value="C:cytoplasm"/>
    <property type="evidence" value="ECO:0007669"/>
    <property type="project" value="TreeGrafter"/>
</dbReference>
<protein>
    <submittedName>
        <fullName evidence="7">Deoxycytidylate deaminase</fullName>
    </submittedName>
</protein>
<name>A0A923S435_9BURK</name>
<dbReference type="InterPro" id="IPR016192">
    <property type="entry name" value="APOBEC/CMP_deaminase_Zn-bd"/>
</dbReference>
<evidence type="ECO:0000256" key="4">
    <source>
        <dbReference type="ARBA" id="ARBA00022833"/>
    </source>
</evidence>
<dbReference type="RefSeq" id="WP_187080137.1">
    <property type="nucleotide sequence ID" value="NZ_JACORU010000001.1"/>
</dbReference>
<dbReference type="PANTHER" id="PTHR11086:SF18">
    <property type="entry name" value="DEOXYCYTIDYLATE DEAMINASE"/>
    <property type="match status" value="1"/>
</dbReference>
<evidence type="ECO:0000256" key="3">
    <source>
        <dbReference type="ARBA" id="ARBA00022801"/>
    </source>
</evidence>
<sequence length="542" mass="60760">MSAVLHAVPGGSSSKKSNDALLEKFDSRQSGELIIGLAGPMGCGIGTIVDGLRDRLRERGYTDVVHIKLSKFLEDSLANKLVSEWGDADASRRFVRYRRLQEAGKELRRKSKNPAILAEYAAQEIAVDRRRRQRQSSQTGQAIPAPNSPLVPGRIAYLIDQVKRPEEVRLLRAIYRNLFYLLGVTRINDHRKDQLETEQVRSDETQRLIDIDRLEAGDGGQQLDKTLHLADYFIRNDATTVDEKRLKLNRFLDLVHGDKSTTPTDAEHGMYAAYAASLRSACLSRQVGASISSATGEVLATGCNDVPKATGGLYSASFKGHDKRCVHMDGQQCFNDLYKRKLQTEIGELVDKALEKAGKGTWSLPQDDRAELLTRIYDNTRLKDLIEFSRSVHAEMDAIVSLARLGGAGLHGATLYTTTYPCHNCARHIVAAGIMKVFYIEPYEKSLAKDLHKDAIAFEVEETKEGEPSRVEFLHYEGVAPRQFHSVFRAASRKDSDGKYIPIRPMEADKVLPEYLDNYQDFETKAVEHLNEEIERLRPAAN</sequence>